<accession>A0A437M7Q6</accession>
<dbReference type="InterPro" id="IPR011055">
    <property type="entry name" value="Dup_hybrid_motif"/>
</dbReference>
<dbReference type="PANTHER" id="PTHR21666:SF289">
    <property type="entry name" value="L-ALA--D-GLU ENDOPEPTIDASE"/>
    <property type="match status" value="1"/>
</dbReference>
<evidence type="ECO:0000256" key="7">
    <source>
        <dbReference type="ARBA" id="ARBA00022833"/>
    </source>
</evidence>
<keyword evidence="4" id="KW-0479">Metal-binding</keyword>
<keyword evidence="7" id="KW-0862">Zinc</keyword>
<dbReference type="GO" id="GO:0004222">
    <property type="term" value="F:metalloendopeptidase activity"/>
    <property type="evidence" value="ECO:0007669"/>
    <property type="project" value="TreeGrafter"/>
</dbReference>
<evidence type="ECO:0000259" key="11">
    <source>
        <dbReference type="Pfam" id="PF19425"/>
    </source>
</evidence>
<dbReference type="OrthoDB" id="9815245at2"/>
<organism evidence="12 13">
    <name type="scientific">Sphingomonas crocodyli</name>
    <dbReference type="NCBI Taxonomy" id="1979270"/>
    <lineage>
        <taxon>Bacteria</taxon>
        <taxon>Pseudomonadati</taxon>
        <taxon>Pseudomonadota</taxon>
        <taxon>Alphaproteobacteria</taxon>
        <taxon>Sphingomonadales</taxon>
        <taxon>Sphingomonadaceae</taxon>
        <taxon>Sphingomonas</taxon>
    </lineage>
</organism>
<dbReference type="EMBL" id="SACN01000001">
    <property type="protein sequence ID" value="RVT93761.1"/>
    <property type="molecule type" value="Genomic_DNA"/>
</dbReference>
<comment type="subcellular location">
    <subcellularLocation>
        <location evidence="2">Cell envelope</location>
    </subcellularLocation>
</comment>
<dbReference type="Pfam" id="PF01551">
    <property type="entry name" value="Peptidase_M23"/>
    <property type="match status" value="1"/>
</dbReference>
<feature type="compositionally biased region" description="Basic and acidic residues" evidence="9">
    <location>
        <begin position="522"/>
        <end position="531"/>
    </location>
</feature>
<dbReference type="GO" id="GO:0030313">
    <property type="term" value="C:cell envelope"/>
    <property type="evidence" value="ECO:0007669"/>
    <property type="project" value="UniProtKB-SubCell"/>
</dbReference>
<feature type="region of interest" description="Disordered" evidence="9">
    <location>
        <begin position="501"/>
        <end position="531"/>
    </location>
</feature>
<evidence type="ECO:0000313" key="12">
    <source>
        <dbReference type="EMBL" id="RVT93761.1"/>
    </source>
</evidence>
<evidence type="ECO:0000256" key="1">
    <source>
        <dbReference type="ARBA" id="ARBA00001947"/>
    </source>
</evidence>
<dbReference type="InterPro" id="IPR045834">
    <property type="entry name" value="Csd3_N2"/>
</dbReference>
<dbReference type="GO" id="GO:0046872">
    <property type="term" value="F:metal ion binding"/>
    <property type="evidence" value="ECO:0007669"/>
    <property type="project" value="UniProtKB-KW"/>
</dbReference>
<reference evidence="12 13" key="1">
    <citation type="submission" date="2019-01" db="EMBL/GenBank/DDBJ databases">
        <authorList>
            <person name="Chen W.-M."/>
        </authorList>
    </citation>
    <scope>NUCLEOTIDE SEQUENCE [LARGE SCALE GENOMIC DNA]</scope>
    <source>
        <strain evidence="12 13">CCP-7</strain>
    </source>
</reference>
<dbReference type="Proteomes" id="UP000282971">
    <property type="component" value="Unassembled WGS sequence"/>
</dbReference>
<dbReference type="InterPro" id="IPR016047">
    <property type="entry name" value="M23ase_b-sheet_dom"/>
</dbReference>
<evidence type="ECO:0000256" key="2">
    <source>
        <dbReference type="ARBA" id="ARBA00004196"/>
    </source>
</evidence>
<dbReference type="InterPro" id="IPR050570">
    <property type="entry name" value="Cell_wall_metabolism_enzyme"/>
</dbReference>
<keyword evidence="5" id="KW-0732">Signal</keyword>
<evidence type="ECO:0000256" key="3">
    <source>
        <dbReference type="ARBA" id="ARBA00022670"/>
    </source>
</evidence>
<dbReference type="Gene3D" id="2.70.70.10">
    <property type="entry name" value="Glucose Permease (Domain IIA)"/>
    <property type="match status" value="1"/>
</dbReference>
<evidence type="ECO:0000313" key="13">
    <source>
        <dbReference type="Proteomes" id="UP000282971"/>
    </source>
</evidence>
<keyword evidence="13" id="KW-1185">Reference proteome</keyword>
<dbReference type="SUPFAM" id="SSF51261">
    <property type="entry name" value="Duplicated hybrid motif"/>
    <property type="match status" value="1"/>
</dbReference>
<dbReference type="GO" id="GO:0006508">
    <property type="term" value="P:proteolysis"/>
    <property type="evidence" value="ECO:0007669"/>
    <property type="project" value="UniProtKB-KW"/>
</dbReference>
<dbReference type="CDD" id="cd12797">
    <property type="entry name" value="M23_peptidase"/>
    <property type="match status" value="1"/>
</dbReference>
<feature type="domain" description="M23ase beta-sheet core" evidence="10">
    <location>
        <begin position="372"/>
        <end position="467"/>
    </location>
</feature>
<dbReference type="AlphaFoldDB" id="A0A437M7Q6"/>
<dbReference type="RefSeq" id="WP_127742702.1">
    <property type="nucleotide sequence ID" value="NZ_SACN01000001.1"/>
</dbReference>
<protein>
    <submittedName>
        <fullName evidence="12">M23 family metallopeptidase</fullName>
    </submittedName>
</protein>
<feature type="domain" description="Csd3-like second N-terminal" evidence="11">
    <location>
        <begin position="245"/>
        <end position="353"/>
    </location>
</feature>
<comment type="cofactor">
    <cofactor evidence="1">
        <name>Zn(2+)</name>
        <dbReference type="ChEBI" id="CHEBI:29105"/>
    </cofactor>
</comment>
<evidence type="ECO:0000256" key="9">
    <source>
        <dbReference type="SAM" id="MobiDB-lite"/>
    </source>
</evidence>
<dbReference type="Pfam" id="PF19425">
    <property type="entry name" value="Csd3_N2"/>
    <property type="match status" value="1"/>
</dbReference>
<gene>
    <name evidence="12" type="ORF">EOD43_07815</name>
</gene>
<evidence type="ECO:0000256" key="4">
    <source>
        <dbReference type="ARBA" id="ARBA00022723"/>
    </source>
</evidence>
<keyword evidence="3" id="KW-0645">Protease</keyword>
<evidence type="ECO:0000256" key="8">
    <source>
        <dbReference type="ARBA" id="ARBA00023049"/>
    </source>
</evidence>
<keyword evidence="8" id="KW-0482">Metalloprotease</keyword>
<keyword evidence="6" id="KW-0378">Hydrolase</keyword>
<sequence length="531" mass="56941">MFQNSRQQGYAEDFSQGGGANGALVLAKANRFRPITRIADSEWAAKVGDRFATTDIVVDLGVRIGSRTWWRGLATCIGLCTAAALFTPGFEPLPVQYGRPLSGAEWDEARSLSIAPLGLGADSGRRLAPTEAVEPLADTPERPRVEMSATIGQGDGFARVLERAGVSKEEARQVSNMVGGAVPLGDLRSGTRMDLVLGRRARKSDPRPLETLGFRAKFDLKLAIERVDGNLRLKRIPIAVDNTPLRIQGRVGSSLFAAARSAGMPSDAIQAFIRAVAVKLPMRQIGSDARFDAIIEHRRAETGETQTGQLLYAGVTQGGRKTQMLRWSAGGRDKWYDAAGTGETRGAMSRPVQGYMTSSFGMRRHPILGFSRMHQGMDFGAPMGAPIVAATDGVVVFAGRHGGHGNYVRLNHSGGIATGYAHMSRIIARQGERVRQGQLIGYVGSTGMSTGPHLHYEVYRGGRPVNPATMSFTVTDQLGGADLARFKAKLSNLLAVRVTAAEPKVEKKTEEHAEAAAPAAKGAEKKRPSKS</sequence>
<dbReference type="PANTHER" id="PTHR21666">
    <property type="entry name" value="PEPTIDASE-RELATED"/>
    <property type="match status" value="1"/>
</dbReference>
<name>A0A437M7Q6_9SPHN</name>
<feature type="compositionally biased region" description="Basic and acidic residues" evidence="9">
    <location>
        <begin position="503"/>
        <end position="514"/>
    </location>
</feature>
<comment type="caution">
    <text evidence="12">The sequence shown here is derived from an EMBL/GenBank/DDBJ whole genome shotgun (WGS) entry which is preliminary data.</text>
</comment>
<proteinExistence type="predicted"/>
<dbReference type="Gene3D" id="3.10.450.350">
    <property type="match status" value="1"/>
</dbReference>
<evidence type="ECO:0000256" key="6">
    <source>
        <dbReference type="ARBA" id="ARBA00022801"/>
    </source>
</evidence>
<evidence type="ECO:0000259" key="10">
    <source>
        <dbReference type="Pfam" id="PF01551"/>
    </source>
</evidence>
<evidence type="ECO:0000256" key="5">
    <source>
        <dbReference type="ARBA" id="ARBA00022729"/>
    </source>
</evidence>